<dbReference type="Proteomes" id="UP000594097">
    <property type="component" value="Segment"/>
</dbReference>
<evidence type="ECO:0000313" key="2">
    <source>
        <dbReference type="Proteomes" id="UP000594097"/>
    </source>
</evidence>
<name>A0A7M1S040_9CAUD</name>
<proteinExistence type="predicted"/>
<dbReference type="KEGG" id="vg:65130352"/>
<dbReference type="RefSeq" id="YP_010111912.1">
    <property type="nucleotide sequence ID" value="NC_055886.1"/>
</dbReference>
<sequence>MQFNKLIIMDNFIINKDSKTCILTVIPENGNGIIIDGDYFEIVANYSNIRITSNSESIIELIKEITEKVTEDIMIYNYYIDIKSIYIRNISVVYI</sequence>
<protein>
    <submittedName>
        <fullName evidence="1">Uncharacterized protein</fullName>
    </submittedName>
</protein>
<organism evidence="1 2">
    <name type="scientific">uncultured phage cr127_1</name>
    <dbReference type="NCBI Taxonomy" id="2772077"/>
    <lineage>
        <taxon>Viruses</taxon>
        <taxon>Duplodnaviria</taxon>
        <taxon>Heunggongvirae</taxon>
        <taxon>Uroviricota</taxon>
        <taxon>Caudoviricetes</taxon>
        <taxon>Crassvirales</taxon>
        <taxon>Crevaviridae</taxon>
        <taxon>Doltivirinae</taxon>
        <taxon>Kahucivirus</taxon>
        <taxon>Kahucivirus intestinalis</taxon>
    </lineage>
</organism>
<reference evidence="1 2" key="1">
    <citation type="submission" date="2020-07" db="EMBL/GenBank/DDBJ databases">
        <title>Taxonomic proposal: Crassvirales, a new order of highly abundant and diverse bacterial viruses.</title>
        <authorList>
            <person name="Shkoporov A.N."/>
            <person name="Stockdale S.R."/>
            <person name="Guerin E."/>
            <person name="Ross R.P."/>
            <person name="Hill C."/>
        </authorList>
    </citation>
    <scope>NUCLEOTIDE SEQUENCE [LARGE SCALE GENOMIC DNA]</scope>
</reference>
<keyword evidence="2" id="KW-1185">Reference proteome</keyword>
<dbReference type="GeneID" id="65130352"/>
<accession>A0A7M1S040</accession>
<dbReference type="EMBL" id="MT774393">
    <property type="protein sequence ID" value="QOR59754.1"/>
    <property type="molecule type" value="Genomic_DNA"/>
</dbReference>
<evidence type="ECO:0000313" key="1">
    <source>
        <dbReference type="EMBL" id="QOR59754.1"/>
    </source>
</evidence>